<sequence length="171" mass="19156">MAETKSAMRKPVFTKIDQLRLGTNGHNIVVKVVTLDMVLQKGRLDHNQLILSKAMVVSIEVQLFDGLNFNGCMESMAETKSAMRKPVFTKIDQLRLGTNGHNIVVKVVTLDMVLQKGRLDHNQLILSKAMVVSIEVQLFDGLNFNDVNMDLVECKRGAWSARRFASVLETV</sequence>
<reference evidence="1 2" key="1">
    <citation type="submission" date="2024-02" db="EMBL/GenBank/DDBJ databases">
        <authorList>
            <person name="Vignale AGUSTIN F."/>
            <person name="Sosa J E."/>
            <person name="Modenutti C."/>
        </authorList>
    </citation>
    <scope>NUCLEOTIDE SEQUENCE [LARGE SCALE GENOMIC DNA]</scope>
</reference>
<organism evidence="1 2">
    <name type="scientific">Ilex paraguariensis</name>
    <name type="common">yerba mate</name>
    <dbReference type="NCBI Taxonomy" id="185542"/>
    <lineage>
        <taxon>Eukaryota</taxon>
        <taxon>Viridiplantae</taxon>
        <taxon>Streptophyta</taxon>
        <taxon>Embryophyta</taxon>
        <taxon>Tracheophyta</taxon>
        <taxon>Spermatophyta</taxon>
        <taxon>Magnoliopsida</taxon>
        <taxon>eudicotyledons</taxon>
        <taxon>Gunneridae</taxon>
        <taxon>Pentapetalae</taxon>
        <taxon>asterids</taxon>
        <taxon>campanulids</taxon>
        <taxon>Aquifoliales</taxon>
        <taxon>Aquifoliaceae</taxon>
        <taxon>Ilex</taxon>
    </lineage>
</organism>
<protein>
    <submittedName>
        <fullName evidence="1">Uncharacterized protein</fullName>
    </submittedName>
</protein>
<evidence type="ECO:0000313" key="2">
    <source>
        <dbReference type="Proteomes" id="UP001642360"/>
    </source>
</evidence>
<proteinExistence type="predicted"/>
<dbReference type="AlphaFoldDB" id="A0ABC8TC56"/>
<evidence type="ECO:0000313" key="1">
    <source>
        <dbReference type="EMBL" id="CAK9166973.1"/>
    </source>
</evidence>
<dbReference type="PANTHER" id="PTHR31472">
    <property type="entry name" value="OS05G0244600 PROTEIN"/>
    <property type="match status" value="1"/>
</dbReference>
<name>A0ABC8TC56_9AQUA</name>
<accession>A0ABC8TC56</accession>
<keyword evidence="2" id="KW-1185">Reference proteome</keyword>
<dbReference type="PANTHER" id="PTHR31472:SF5">
    <property type="entry name" value="OS05G0244600 PROTEIN"/>
    <property type="match status" value="1"/>
</dbReference>
<dbReference type="Proteomes" id="UP001642360">
    <property type="component" value="Unassembled WGS sequence"/>
</dbReference>
<gene>
    <name evidence="1" type="ORF">ILEXP_LOCUS36218</name>
</gene>
<comment type="caution">
    <text evidence="1">The sequence shown here is derived from an EMBL/GenBank/DDBJ whole genome shotgun (WGS) entry which is preliminary data.</text>
</comment>
<dbReference type="EMBL" id="CAUOFW020004724">
    <property type="protein sequence ID" value="CAK9166973.1"/>
    <property type="molecule type" value="Genomic_DNA"/>
</dbReference>